<dbReference type="EMBL" id="KI912110">
    <property type="protein sequence ID" value="ETS85162.1"/>
    <property type="molecule type" value="Genomic_DNA"/>
</dbReference>
<dbReference type="OMA" id="ENCHRSI"/>
<evidence type="ECO:0000313" key="2">
    <source>
        <dbReference type="Proteomes" id="UP000030651"/>
    </source>
</evidence>
<keyword evidence="2" id="KW-1185">Reference proteome</keyword>
<dbReference type="RefSeq" id="XP_007829959.1">
    <property type="nucleotide sequence ID" value="XM_007831768.1"/>
</dbReference>
<dbReference type="Proteomes" id="UP000030651">
    <property type="component" value="Unassembled WGS sequence"/>
</dbReference>
<name>W3XI88_PESFW</name>
<dbReference type="HOGENOM" id="CLU_785520_0_0_1"/>
<dbReference type="GeneID" id="19268200"/>
<proteinExistence type="predicted"/>
<dbReference type="AlphaFoldDB" id="W3XI88"/>
<dbReference type="InParanoid" id="W3XI88"/>
<gene>
    <name evidence="1" type="ORF">PFICI_03187</name>
</gene>
<organism evidence="1 2">
    <name type="scientific">Pestalotiopsis fici (strain W106-1 / CGMCC3.15140)</name>
    <dbReference type="NCBI Taxonomy" id="1229662"/>
    <lineage>
        <taxon>Eukaryota</taxon>
        <taxon>Fungi</taxon>
        <taxon>Dikarya</taxon>
        <taxon>Ascomycota</taxon>
        <taxon>Pezizomycotina</taxon>
        <taxon>Sordariomycetes</taxon>
        <taxon>Xylariomycetidae</taxon>
        <taxon>Amphisphaeriales</taxon>
        <taxon>Sporocadaceae</taxon>
        <taxon>Pestalotiopsis</taxon>
    </lineage>
</organism>
<dbReference type="OrthoDB" id="4759809at2759"/>
<accession>W3XI88</accession>
<sequence length="353" mass="40189">MEDNKPRLYDKMPLEVVLNIWKLAFNSDGVHHFRLEVNTKQPLHRLIISPWETSGSPSFASSWRQRMKMSIVDHSARTAYTKWVDELAADGALWVAPLPVRRGQPQTPEFASRVKVNAKKDLVVFTFVKNYFNVVLLDWSRTREQFQGLRNIAFNWKQTSTGESWGATPFMCACRTSHGPTGSPCPWAIPRVVRLFPDVQHVYFIYRVNAQDLTFMAKRLAANQAKEDTATKSRGVKSKVPKMSAGQLIEASIAEFHKLAEKKGLQIWADCERSFIEVHRDDLGTIFNTEECNGVKKSLIKCEEVWDLQIALDLIRGKPSAPCPRFHFMVCRQNVVRKATSVKANVVEEPGEA</sequence>
<protein>
    <submittedName>
        <fullName evidence="1">Uncharacterized protein</fullName>
    </submittedName>
</protein>
<dbReference type="KEGG" id="pfy:PFICI_03187"/>
<evidence type="ECO:0000313" key="1">
    <source>
        <dbReference type="EMBL" id="ETS85162.1"/>
    </source>
</evidence>
<reference evidence="2" key="1">
    <citation type="journal article" date="2015" name="BMC Genomics">
        <title>Genomic and transcriptomic analysis of the endophytic fungus Pestalotiopsis fici reveals its lifestyle and high potential for synthesis of natural products.</title>
        <authorList>
            <person name="Wang X."/>
            <person name="Zhang X."/>
            <person name="Liu L."/>
            <person name="Xiang M."/>
            <person name="Wang W."/>
            <person name="Sun X."/>
            <person name="Che Y."/>
            <person name="Guo L."/>
            <person name="Liu G."/>
            <person name="Guo L."/>
            <person name="Wang C."/>
            <person name="Yin W.B."/>
            <person name="Stadler M."/>
            <person name="Zhang X."/>
            <person name="Liu X."/>
        </authorList>
    </citation>
    <scope>NUCLEOTIDE SEQUENCE [LARGE SCALE GENOMIC DNA]</scope>
    <source>
        <strain evidence="2">W106-1 / CGMCC3.15140</strain>
    </source>
</reference>